<protein>
    <submittedName>
        <fullName evidence="2">Uncharacterized protein</fullName>
    </submittedName>
</protein>
<reference evidence="2 3" key="1">
    <citation type="journal article" date="2014" name="Agronomy (Basel)">
        <title>A Draft Genome Sequence for Ensete ventricosum, the Drought-Tolerant Tree Against Hunger.</title>
        <authorList>
            <person name="Harrison J."/>
            <person name="Moore K.A."/>
            <person name="Paszkiewicz K."/>
            <person name="Jones T."/>
            <person name="Grant M."/>
            <person name="Ambacheew D."/>
            <person name="Muzemil S."/>
            <person name="Studholme D.J."/>
        </authorList>
    </citation>
    <scope>NUCLEOTIDE SEQUENCE [LARGE SCALE GENOMIC DNA]</scope>
</reference>
<gene>
    <name evidence="2" type="ORF">B296_00046871</name>
</gene>
<dbReference type="AlphaFoldDB" id="A0A426X351"/>
<sequence length="72" mass="7689">MQKPGVRTEERESAVGRLDVGTRPVAWLPSADSGACSFGGRRWPWGRQPSSASSSSSPPSSLTLEVSIVFKI</sequence>
<evidence type="ECO:0000313" key="2">
    <source>
        <dbReference type="EMBL" id="RRT33902.1"/>
    </source>
</evidence>
<accession>A0A426X351</accession>
<comment type="caution">
    <text evidence="2">The sequence shown here is derived from an EMBL/GenBank/DDBJ whole genome shotgun (WGS) entry which is preliminary data.</text>
</comment>
<feature type="compositionally biased region" description="Low complexity" evidence="1">
    <location>
        <begin position="49"/>
        <end position="61"/>
    </location>
</feature>
<proteinExistence type="predicted"/>
<evidence type="ECO:0000256" key="1">
    <source>
        <dbReference type="SAM" id="MobiDB-lite"/>
    </source>
</evidence>
<name>A0A426X351_ENSVE</name>
<feature type="region of interest" description="Disordered" evidence="1">
    <location>
        <begin position="39"/>
        <end position="61"/>
    </location>
</feature>
<evidence type="ECO:0000313" key="3">
    <source>
        <dbReference type="Proteomes" id="UP000287651"/>
    </source>
</evidence>
<dbReference type="EMBL" id="AMZH03027974">
    <property type="protein sequence ID" value="RRT33902.1"/>
    <property type="molecule type" value="Genomic_DNA"/>
</dbReference>
<dbReference type="Proteomes" id="UP000287651">
    <property type="component" value="Unassembled WGS sequence"/>
</dbReference>
<organism evidence="2 3">
    <name type="scientific">Ensete ventricosum</name>
    <name type="common">Abyssinian banana</name>
    <name type="synonym">Musa ensete</name>
    <dbReference type="NCBI Taxonomy" id="4639"/>
    <lineage>
        <taxon>Eukaryota</taxon>
        <taxon>Viridiplantae</taxon>
        <taxon>Streptophyta</taxon>
        <taxon>Embryophyta</taxon>
        <taxon>Tracheophyta</taxon>
        <taxon>Spermatophyta</taxon>
        <taxon>Magnoliopsida</taxon>
        <taxon>Liliopsida</taxon>
        <taxon>Zingiberales</taxon>
        <taxon>Musaceae</taxon>
        <taxon>Ensete</taxon>
    </lineage>
</organism>